<dbReference type="Gene3D" id="3.40.50.300">
    <property type="entry name" value="P-loop containing nucleotide triphosphate hydrolases"/>
    <property type="match status" value="1"/>
</dbReference>
<dbReference type="InterPro" id="IPR027417">
    <property type="entry name" value="P-loop_NTPase"/>
</dbReference>
<evidence type="ECO:0000259" key="8">
    <source>
        <dbReference type="PROSITE" id="PS00486"/>
    </source>
</evidence>
<dbReference type="SMART" id="SM00534">
    <property type="entry name" value="MUTSac"/>
    <property type="match status" value="1"/>
</dbReference>
<evidence type="ECO:0000256" key="2">
    <source>
        <dbReference type="ARBA" id="ARBA00022528"/>
    </source>
</evidence>
<keyword evidence="3" id="KW-0547">Nucleotide-binding</keyword>
<gene>
    <name evidence="9" type="ORF">KP509_32G069600</name>
</gene>
<dbReference type="SUPFAM" id="SSF53150">
    <property type="entry name" value="DNA repair protein MutS, domain II"/>
    <property type="match status" value="1"/>
</dbReference>
<dbReference type="Pfam" id="PF00488">
    <property type="entry name" value="MutS_V"/>
    <property type="match status" value="1"/>
</dbReference>
<dbReference type="OMA" id="EWSEVIH"/>
<comment type="caution">
    <text evidence="9">The sequence shown here is derived from an EMBL/GenBank/DDBJ whole genome shotgun (WGS) entry which is preliminary data.</text>
</comment>
<evidence type="ECO:0000256" key="3">
    <source>
        <dbReference type="ARBA" id="ARBA00022741"/>
    </source>
</evidence>
<keyword evidence="5" id="KW-0067">ATP-binding</keyword>
<dbReference type="InterPro" id="IPR016151">
    <property type="entry name" value="DNA_mismatch_repair_MutS_N"/>
</dbReference>
<dbReference type="EMBL" id="CM035437">
    <property type="protein sequence ID" value="KAH7287692.1"/>
    <property type="molecule type" value="Genomic_DNA"/>
</dbReference>
<evidence type="ECO:0000256" key="6">
    <source>
        <dbReference type="ARBA" id="ARBA00023125"/>
    </source>
</evidence>
<dbReference type="InterPro" id="IPR007696">
    <property type="entry name" value="DNA_mismatch_repair_MutS_core"/>
</dbReference>
<dbReference type="SUPFAM" id="SSF48334">
    <property type="entry name" value="DNA repair protein MutS, domain III"/>
    <property type="match status" value="1"/>
</dbReference>
<dbReference type="GO" id="GO:0006298">
    <property type="term" value="P:mismatch repair"/>
    <property type="evidence" value="ECO:0007669"/>
    <property type="project" value="InterPro"/>
</dbReference>
<dbReference type="InterPro" id="IPR007695">
    <property type="entry name" value="DNA_mismatch_repair_MutS-lik_N"/>
</dbReference>
<organism evidence="9 10">
    <name type="scientific">Ceratopteris richardii</name>
    <name type="common">Triangle waterfern</name>
    <dbReference type="NCBI Taxonomy" id="49495"/>
    <lineage>
        <taxon>Eukaryota</taxon>
        <taxon>Viridiplantae</taxon>
        <taxon>Streptophyta</taxon>
        <taxon>Embryophyta</taxon>
        <taxon>Tracheophyta</taxon>
        <taxon>Polypodiopsida</taxon>
        <taxon>Polypodiidae</taxon>
        <taxon>Polypodiales</taxon>
        <taxon>Pteridineae</taxon>
        <taxon>Pteridaceae</taxon>
        <taxon>Parkerioideae</taxon>
        <taxon>Ceratopteris</taxon>
    </lineage>
</organism>
<name>A0A8T2QUB1_CERRI</name>
<evidence type="ECO:0000313" key="10">
    <source>
        <dbReference type="Proteomes" id="UP000825935"/>
    </source>
</evidence>
<dbReference type="InterPro" id="IPR036187">
    <property type="entry name" value="DNA_mismatch_repair_MutS_sf"/>
</dbReference>
<dbReference type="Pfam" id="PF01624">
    <property type="entry name" value="MutS_I"/>
    <property type="match status" value="1"/>
</dbReference>
<dbReference type="PANTHER" id="PTHR11361:SF148">
    <property type="entry name" value="DNA MISMATCH REPAIR PROTEIN MSH6"/>
    <property type="match status" value="1"/>
</dbReference>
<dbReference type="GO" id="GO:0140664">
    <property type="term" value="F:ATP-dependent DNA damage sensor activity"/>
    <property type="evidence" value="ECO:0007669"/>
    <property type="project" value="InterPro"/>
</dbReference>
<dbReference type="InterPro" id="IPR007860">
    <property type="entry name" value="DNA_mmatch_repair_MutS_con_dom"/>
</dbReference>
<keyword evidence="6" id="KW-0238">DNA-binding</keyword>
<comment type="similarity">
    <text evidence="1">Belongs to the DNA mismatch repair MutS family.</text>
</comment>
<dbReference type="Proteomes" id="UP000825935">
    <property type="component" value="Chromosome 32"/>
</dbReference>
<dbReference type="Pfam" id="PF05188">
    <property type="entry name" value="MutS_II"/>
    <property type="match status" value="1"/>
</dbReference>
<dbReference type="GO" id="GO:0032301">
    <property type="term" value="C:MutSalpha complex"/>
    <property type="evidence" value="ECO:0007669"/>
    <property type="project" value="TreeGrafter"/>
</dbReference>
<dbReference type="InterPro" id="IPR000432">
    <property type="entry name" value="DNA_mismatch_repair_MutS_C"/>
</dbReference>
<dbReference type="AlphaFoldDB" id="A0A8T2QUB1"/>
<dbReference type="Pfam" id="PF05192">
    <property type="entry name" value="MutS_III"/>
    <property type="match status" value="1"/>
</dbReference>
<dbReference type="Gene3D" id="3.30.420.110">
    <property type="entry name" value="MutS, connector domain"/>
    <property type="match status" value="1"/>
</dbReference>
<keyword evidence="10" id="KW-1185">Reference proteome</keyword>
<dbReference type="SUPFAM" id="SSF55271">
    <property type="entry name" value="DNA repair protein MutS, domain I"/>
    <property type="match status" value="1"/>
</dbReference>
<dbReference type="InterPro" id="IPR045076">
    <property type="entry name" value="MutS"/>
</dbReference>
<dbReference type="SMART" id="SM00533">
    <property type="entry name" value="MUTSd"/>
    <property type="match status" value="1"/>
</dbReference>
<proteinExistence type="inferred from homology"/>
<sequence>MQRSLLSFFHGGSESSSPTQKDEHHEEGLDVYPKKSSFNRNNINVENLTSKMLRPSQESLLRRKVEDSIGHFSATPLRRDASTTPSYRSTQHVLHEKMEYFNSSPSESIPLLSESALCRVKGTCEVDQGENSSLTANKERRYAEFTACRTDVASRNRICSSRPVHSVDSSIRGIKRVREDQSGHLQEDFCPLKRKLLMEALGEGVEQKGLWEEAKAKFEWLSPSKVKDSKGRKIGDKFFDKRSLQIPAHVLNQMAASQKQYWSVKSQYMDTVLFFKVGKFYELYELDAEIGHRELNWKMTVSGVGRCRQVGVPESGIEEAVEKLLARGYKVGRMEQVETAEQAKARRGPGATVQRKLIQVLTPSTAMDENMKPEAVHLLAIKEELQLESNHSSEARVVFGFAFVDAAAGQFYVGSLGDDSARSALGALLTQVAPRELLYELGGLSNETMKALRRYSTEGIRPHELTALQPHNDFMEAAAVISMIDSQGYFAKTLKDSNKDQPNATRWLEVLSSVNDCKPATTALGALAQHLVRLKLGSLLENGYLAAYEVYKGSLRLDGQTLSNLEIFNNNADGGESGTLFAFVNNCSTPFGKRLLRRWMCHPLQRINDINERLDALEDFRNDSDLVSMLRSGLKKLPDLERLVSQIRRFSSSSFEATIPLLSNRDRRQKARAFGAVVNGLLHGIDLLQSIRSYIAEGKLCSSLLLALSNIEGLTEAHGVLESIGRLMDEKFPNLKEQSQKQSFNIDDKDSELLQNVLSEFSLHQECWRQVSTCLAQVDVLLSFTVSVDAANGPTCRPIFTSSCDGLSKGGILKIEQLWHPFALKAESSGVFVRNNVELGSHSNSYRAMLLTGPNMGGKSTLLRATCIVVILAQMGCYVPAESCMLSPVDTIFTRLGASDRIMSGESTFMVECNEASSVLRYATPDSLVILDELGRGTSTFDGYAIAYSVLRHLADSVDCRLLFATHYHPLTQEFAAHPRVILRHMACAFEDMNHKDLMKDRSTKEINAGKWNLTFLYKLTPGASPDSYGLHVASLAGLPCSVIARAEKARKIIHARVSSTFQRNEHRMHFSHVHEQWFRTILDMSGLNGSGCNFSDNEDAHDSLICVWHELQSSLRESR</sequence>
<keyword evidence="2" id="KW-0150">Chloroplast</keyword>
<dbReference type="FunFam" id="3.40.50.300:FF:001335">
    <property type="entry name" value="DNA mismatch repair protein"/>
    <property type="match status" value="1"/>
</dbReference>
<dbReference type="InterPro" id="IPR036678">
    <property type="entry name" value="MutS_con_dom_sf"/>
</dbReference>
<keyword evidence="4" id="KW-0227">DNA damage</keyword>
<dbReference type="GO" id="GO:0005524">
    <property type="term" value="F:ATP binding"/>
    <property type="evidence" value="ECO:0007669"/>
    <property type="project" value="UniProtKB-KW"/>
</dbReference>
<dbReference type="OrthoDB" id="10252754at2759"/>
<evidence type="ECO:0000313" key="9">
    <source>
        <dbReference type="EMBL" id="KAH7287692.1"/>
    </source>
</evidence>
<reference evidence="9" key="1">
    <citation type="submission" date="2021-08" db="EMBL/GenBank/DDBJ databases">
        <title>WGS assembly of Ceratopteris richardii.</title>
        <authorList>
            <person name="Marchant D.B."/>
            <person name="Chen G."/>
            <person name="Jenkins J."/>
            <person name="Shu S."/>
            <person name="Leebens-Mack J."/>
            <person name="Grimwood J."/>
            <person name="Schmutz J."/>
            <person name="Soltis P."/>
            <person name="Soltis D."/>
            <person name="Chen Z.-H."/>
        </authorList>
    </citation>
    <scope>NUCLEOTIDE SEQUENCE</scope>
    <source>
        <strain evidence="9">Whitten #5841</strain>
        <tissue evidence="9">Leaf</tissue>
    </source>
</reference>
<evidence type="ECO:0000256" key="1">
    <source>
        <dbReference type="ARBA" id="ARBA00006271"/>
    </source>
</evidence>
<dbReference type="Gene3D" id="1.10.1420.10">
    <property type="match status" value="1"/>
</dbReference>
<feature type="region of interest" description="Disordered" evidence="7">
    <location>
        <begin position="1"/>
        <end position="35"/>
    </location>
</feature>
<accession>A0A8T2QUB1</accession>
<dbReference type="Gene3D" id="3.40.1170.10">
    <property type="entry name" value="DNA repair protein MutS, domain I"/>
    <property type="match status" value="1"/>
</dbReference>
<protein>
    <recommendedName>
        <fullName evidence="8">DNA mismatch repair proteins mutS family domain-containing protein</fullName>
    </recommendedName>
</protein>
<evidence type="ECO:0000256" key="4">
    <source>
        <dbReference type="ARBA" id="ARBA00022763"/>
    </source>
</evidence>
<feature type="domain" description="DNA mismatch repair proteins mutS family" evidence="8">
    <location>
        <begin position="927"/>
        <end position="943"/>
    </location>
</feature>
<dbReference type="PANTHER" id="PTHR11361">
    <property type="entry name" value="DNA MISMATCH REPAIR PROTEIN MUTS FAMILY MEMBER"/>
    <property type="match status" value="1"/>
</dbReference>
<keyword evidence="2" id="KW-0934">Plastid</keyword>
<dbReference type="SUPFAM" id="SSF52540">
    <property type="entry name" value="P-loop containing nucleoside triphosphate hydrolases"/>
    <property type="match status" value="1"/>
</dbReference>
<evidence type="ECO:0000256" key="7">
    <source>
        <dbReference type="SAM" id="MobiDB-lite"/>
    </source>
</evidence>
<evidence type="ECO:0000256" key="5">
    <source>
        <dbReference type="ARBA" id="ARBA00022840"/>
    </source>
</evidence>
<dbReference type="GO" id="GO:0030983">
    <property type="term" value="F:mismatched DNA binding"/>
    <property type="evidence" value="ECO:0007669"/>
    <property type="project" value="InterPro"/>
</dbReference>
<dbReference type="PROSITE" id="PS00486">
    <property type="entry name" value="DNA_MISMATCH_REPAIR_2"/>
    <property type="match status" value="1"/>
</dbReference>